<dbReference type="GO" id="GO:0016052">
    <property type="term" value="P:carbohydrate catabolic process"/>
    <property type="evidence" value="ECO:0007669"/>
    <property type="project" value="TreeGrafter"/>
</dbReference>
<dbReference type="InterPro" id="IPR017853">
    <property type="entry name" value="GH"/>
</dbReference>
<sequence length="478" mass="55697">MKKNPKTFPENFFWGGAVAANQLEGAYLEGGKGLSVADINRFRDDIDIKKKGNKEISMVDIEEALNDTDGIYPKRTAIDFYHTFEEDLALLAETGMNSFRTSISWARIFPNGDETEPNEEGLAFYDRLLDAILKNGMEPLITISHYEMPIYLATEYNGWSNRKMIDFYTNFAETVFKRYKNKVNYWILVNQMNLITHESFNHLGIPSDRVENLIEAKYQGAHNELVACSRAIKIGKEIRPDFQIGMMSYYGNTYPATCKPEDVLASLKYNQMEFFYSDILSRGKYPNYAYRFFEEKGINIVFGEQDEEDFKNTVDFVTFSYYYTQITDAERIQTDKPTTTNPYLKQNDWGWSYDPIGLRVALNEWYDRYQLPIMITENGMGFYEELDKNKCIHDNYRIDFFKTHITEMKEAIKDGVEVIGFYPWGPIDLVSCSSSEMSKRYGFIYVDLDDYGRGSGKRYKKASFDWYKQVVKSNGEKL</sequence>
<dbReference type="GO" id="GO:0008422">
    <property type="term" value="F:beta-glucosidase activity"/>
    <property type="evidence" value="ECO:0007669"/>
    <property type="project" value="TreeGrafter"/>
</dbReference>
<comment type="similarity">
    <text evidence="1 4">Belongs to the glycosyl hydrolase 1 family.</text>
</comment>
<evidence type="ECO:0000313" key="5">
    <source>
        <dbReference type="EMBL" id="ALS36569.1"/>
    </source>
</evidence>
<dbReference type="RefSeq" id="WP_208929806.1">
    <property type="nucleotide sequence ID" value="NZ_CP013655.1"/>
</dbReference>
<evidence type="ECO:0000256" key="4">
    <source>
        <dbReference type="RuleBase" id="RU003690"/>
    </source>
</evidence>
<dbReference type="Pfam" id="PF00232">
    <property type="entry name" value="Glyco_hydro_1"/>
    <property type="match status" value="1"/>
</dbReference>
<protein>
    <submittedName>
        <fullName evidence="5">Beta-glucosidase</fullName>
    </submittedName>
</protein>
<keyword evidence="6" id="KW-1185">Reference proteome</keyword>
<dbReference type="Proteomes" id="UP000067523">
    <property type="component" value="Chromosome"/>
</dbReference>
<keyword evidence="3" id="KW-0326">Glycosidase</keyword>
<accession>A0A0U2WSN7</accession>
<organism evidence="5 6">
    <name type="scientific">Enterococcus rotai</name>
    <dbReference type="NCBI Taxonomy" id="118060"/>
    <lineage>
        <taxon>Bacteria</taxon>
        <taxon>Bacillati</taxon>
        <taxon>Bacillota</taxon>
        <taxon>Bacilli</taxon>
        <taxon>Lactobacillales</taxon>
        <taxon>Enterococcaceae</taxon>
        <taxon>Enterococcus</taxon>
    </lineage>
</organism>
<dbReference type="FunFam" id="3.20.20.80:FF:000004">
    <property type="entry name" value="Beta-glucosidase 6-phospho-beta-glucosidase"/>
    <property type="match status" value="1"/>
</dbReference>
<keyword evidence="2" id="KW-0378">Hydrolase</keyword>
<dbReference type="KEGG" id="erx:ATZ35_05155"/>
<dbReference type="GO" id="GO:0005829">
    <property type="term" value="C:cytosol"/>
    <property type="evidence" value="ECO:0007669"/>
    <property type="project" value="TreeGrafter"/>
</dbReference>
<dbReference type="PANTHER" id="PTHR10353">
    <property type="entry name" value="GLYCOSYL HYDROLASE"/>
    <property type="match status" value="1"/>
</dbReference>
<dbReference type="AlphaFoldDB" id="A0A0U2WSN7"/>
<dbReference type="STRING" id="118060.ATZ35_05155"/>
<evidence type="ECO:0000313" key="6">
    <source>
        <dbReference type="Proteomes" id="UP000067523"/>
    </source>
</evidence>
<dbReference type="Gene3D" id="3.20.20.80">
    <property type="entry name" value="Glycosidases"/>
    <property type="match status" value="1"/>
</dbReference>
<dbReference type="PROSITE" id="PS00653">
    <property type="entry name" value="GLYCOSYL_HYDROL_F1_2"/>
    <property type="match status" value="1"/>
</dbReference>
<dbReference type="InterPro" id="IPR033132">
    <property type="entry name" value="GH_1_N_CS"/>
</dbReference>
<evidence type="ECO:0000256" key="2">
    <source>
        <dbReference type="ARBA" id="ARBA00022801"/>
    </source>
</evidence>
<dbReference type="SUPFAM" id="SSF51445">
    <property type="entry name" value="(Trans)glycosidases"/>
    <property type="match status" value="1"/>
</dbReference>
<gene>
    <name evidence="5" type="ORF">ATZ35_05155</name>
</gene>
<name>A0A0U2WSN7_9ENTE</name>
<proteinExistence type="inferred from homology"/>
<evidence type="ECO:0000256" key="3">
    <source>
        <dbReference type="ARBA" id="ARBA00023295"/>
    </source>
</evidence>
<dbReference type="PRINTS" id="PR00131">
    <property type="entry name" value="GLHYDRLASE1"/>
</dbReference>
<dbReference type="InterPro" id="IPR001360">
    <property type="entry name" value="Glyco_hydro_1"/>
</dbReference>
<reference evidence="6" key="1">
    <citation type="submission" date="2015-12" db="EMBL/GenBank/DDBJ databases">
        <authorList>
            <person name="Lauer A."/>
            <person name="Humrighouse B."/>
            <person name="Loparev V."/>
            <person name="Shewmaker P.L."/>
            <person name="Whitney A.M."/>
            <person name="McLaughlin R.W."/>
        </authorList>
    </citation>
    <scope>NUCLEOTIDE SEQUENCE [LARGE SCALE GENOMIC DNA]</scope>
    <source>
        <strain evidence="6">LMG 26678</strain>
    </source>
</reference>
<dbReference type="EMBL" id="CP013655">
    <property type="protein sequence ID" value="ALS36569.1"/>
    <property type="molecule type" value="Genomic_DNA"/>
</dbReference>
<evidence type="ECO:0000256" key="1">
    <source>
        <dbReference type="ARBA" id="ARBA00010838"/>
    </source>
</evidence>
<dbReference type="PANTHER" id="PTHR10353:SF122">
    <property type="entry name" value="6-PHOSPHO-BETA-GLUCOSIDASE ASCB-RELATED"/>
    <property type="match status" value="1"/>
</dbReference>